<dbReference type="PANTHER" id="PTHR14024:SF49">
    <property type="entry name" value="LIPID STORAGE DROPLETS SURFACE-BINDING PROTEIN 1"/>
    <property type="match status" value="1"/>
</dbReference>
<dbReference type="Pfam" id="PF03036">
    <property type="entry name" value="Perilipin"/>
    <property type="match status" value="1"/>
</dbReference>
<proteinExistence type="inferred from homology"/>
<feature type="compositionally biased region" description="Basic and acidic residues" evidence="4">
    <location>
        <begin position="164"/>
        <end position="173"/>
    </location>
</feature>
<organism evidence="5 6">
    <name type="scientific">Neodiprion lecontei</name>
    <name type="common">Redheaded pine sawfly</name>
    <dbReference type="NCBI Taxonomy" id="441921"/>
    <lineage>
        <taxon>Eukaryota</taxon>
        <taxon>Metazoa</taxon>
        <taxon>Ecdysozoa</taxon>
        <taxon>Arthropoda</taxon>
        <taxon>Hexapoda</taxon>
        <taxon>Insecta</taxon>
        <taxon>Pterygota</taxon>
        <taxon>Neoptera</taxon>
        <taxon>Endopterygota</taxon>
        <taxon>Hymenoptera</taxon>
        <taxon>Tenthredinoidea</taxon>
        <taxon>Diprionidae</taxon>
        <taxon>Diprioninae</taxon>
        <taxon>Neodiprion</taxon>
    </lineage>
</organism>
<reference evidence="6" key="1">
    <citation type="submission" date="2025-08" db="UniProtKB">
        <authorList>
            <consortium name="RefSeq"/>
        </authorList>
    </citation>
    <scope>IDENTIFICATION</scope>
    <source>
        <tissue evidence="6">Thorax and Abdomen</tissue>
    </source>
</reference>
<dbReference type="Proteomes" id="UP000829291">
    <property type="component" value="Chromosome 4"/>
</dbReference>
<comment type="subcellular location">
    <subcellularLocation>
        <location evidence="1">Lipid droplet</location>
    </subcellularLocation>
</comment>
<evidence type="ECO:0000256" key="4">
    <source>
        <dbReference type="SAM" id="MobiDB-lite"/>
    </source>
</evidence>
<evidence type="ECO:0000313" key="5">
    <source>
        <dbReference type="Proteomes" id="UP000829291"/>
    </source>
</evidence>
<feature type="region of interest" description="Disordered" evidence="4">
    <location>
        <begin position="159"/>
        <end position="182"/>
    </location>
</feature>
<name>A0ABM3G0S5_NEOLC</name>
<dbReference type="InterPro" id="IPR004279">
    <property type="entry name" value="Perilipin"/>
</dbReference>
<comment type="similarity">
    <text evidence="2">Belongs to the perilipin family.</text>
</comment>
<keyword evidence="3" id="KW-0551">Lipid droplet</keyword>
<dbReference type="RefSeq" id="XP_046593870.1">
    <property type="nucleotide sequence ID" value="XM_046737914.1"/>
</dbReference>
<protein>
    <submittedName>
        <fullName evidence="6">Lipid storage droplets surface-binding protein 1 isoform X5</fullName>
    </submittedName>
</protein>
<gene>
    <name evidence="6" type="primary">LOC107222998</name>
</gene>
<evidence type="ECO:0000313" key="6">
    <source>
        <dbReference type="RefSeq" id="XP_046593870.1"/>
    </source>
</evidence>
<sequence>MTRPNVRRRHSEISQLESVIKISSLPIVESGINIAGNVYHRIKRSNSLVNWSLDTAEQSLAAATASAKPALLVLNGPISTIDQFLCKGIDIVEQRVPALNLPPQLQMYVNTKQFVSKRLVKPMLMRAGSVKQMGSNAANRAADRLDGALTVAEEYVDRYLPPDPSDKTADGKDATSSTVVGLRDRGNSVQRDILRLLEGTSDRNDPTEGVSKTARTIHHGARFSRKLQRRLTRRTLAEARALKEQGTECIHVLLYVAELVATDPILALQKARELWKSLSLPEPENQARPATLEQLLVLLTRESARRVVHLVNGTATIASRAPRRIARILVRTSHQLLDAVEATVKMLPITNNRSNPLLQISVIRAAIFRLLQFYGSTTNIALEQFAAFLAGRPNSGKVVNAQNRQQNHNNHVIVTTDVLANGVE</sequence>
<feature type="region of interest" description="Disordered" evidence="4">
    <location>
        <begin position="198"/>
        <end position="218"/>
    </location>
</feature>
<accession>A0ABM3G0S5</accession>
<evidence type="ECO:0000256" key="2">
    <source>
        <dbReference type="ARBA" id="ARBA00006311"/>
    </source>
</evidence>
<evidence type="ECO:0000256" key="1">
    <source>
        <dbReference type="ARBA" id="ARBA00004502"/>
    </source>
</evidence>
<dbReference type="GeneID" id="107222998"/>
<dbReference type="PANTHER" id="PTHR14024">
    <property type="entry name" value="PERILIPIN"/>
    <property type="match status" value="1"/>
</dbReference>
<keyword evidence="5" id="KW-1185">Reference proteome</keyword>
<evidence type="ECO:0000256" key="3">
    <source>
        <dbReference type="ARBA" id="ARBA00022677"/>
    </source>
</evidence>